<feature type="signal peptide" evidence="1">
    <location>
        <begin position="1"/>
        <end position="21"/>
    </location>
</feature>
<evidence type="ECO:0000256" key="1">
    <source>
        <dbReference type="SAM" id="SignalP"/>
    </source>
</evidence>
<reference evidence="2 3" key="1">
    <citation type="journal article" date="2011" name="J. Bacteriol.">
        <title>Genome sequence of 'Pedosphaera parvula' Ellin514, an aerobic Verrucomicrobial isolate from pasture soil.</title>
        <authorList>
            <person name="Kant R."/>
            <person name="van Passel M.W."/>
            <person name="Sangwan P."/>
            <person name="Palva A."/>
            <person name="Lucas S."/>
            <person name="Copeland A."/>
            <person name="Lapidus A."/>
            <person name="Glavina Del Rio T."/>
            <person name="Dalin E."/>
            <person name="Tice H."/>
            <person name="Bruce D."/>
            <person name="Goodwin L."/>
            <person name="Pitluck S."/>
            <person name="Chertkov O."/>
            <person name="Larimer F.W."/>
            <person name="Land M.L."/>
            <person name="Hauser L."/>
            <person name="Brettin T.S."/>
            <person name="Detter J.C."/>
            <person name="Han S."/>
            <person name="de Vos W.M."/>
            <person name="Janssen P.H."/>
            <person name="Smidt H."/>
        </authorList>
    </citation>
    <scope>NUCLEOTIDE SEQUENCE [LARGE SCALE GENOMIC DNA]</scope>
    <source>
        <strain evidence="2 3">Ellin514</strain>
    </source>
</reference>
<gene>
    <name evidence="2" type="ORF">Cflav_PD1966</name>
</gene>
<comment type="caution">
    <text evidence="2">The sequence shown here is derived from an EMBL/GenBank/DDBJ whole genome shotgun (WGS) entry which is preliminary data.</text>
</comment>
<dbReference type="AlphaFoldDB" id="B9XMZ7"/>
<dbReference type="RefSeq" id="WP_007417186.1">
    <property type="nucleotide sequence ID" value="NZ_ABOX02000037.1"/>
</dbReference>
<keyword evidence="1" id="KW-0732">Signal</keyword>
<feature type="chain" id="PRO_5002893324" description="DUF4380 domain-containing protein" evidence="1">
    <location>
        <begin position="22"/>
        <end position="297"/>
    </location>
</feature>
<dbReference type="OrthoDB" id="187419at2"/>
<organism evidence="2 3">
    <name type="scientific">Pedosphaera parvula (strain Ellin514)</name>
    <dbReference type="NCBI Taxonomy" id="320771"/>
    <lineage>
        <taxon>Bacteria</taxon>
        <taxon>Pseudomonadati</taxon>
        <taxon>Verrucomicrobiota</taxon>
        <taxon>Pedosphaerae</taxon>
        <taxon>Pedosphaerales</taxon>
        <taxon>Pedosphaeraceae</taxon>
        <taxon>Pedosphaera</taxon>
    </lineage>
</organism>
<dbReference type="STRING" id="320771.Cflav_PD1966"/>
<dbReference type="EMBL" id="ABOX02000037">
    <property type="protein sequence ID" value="EEF58793.1"/>
    <property type="molecule type" value="Genomic_DNA"/>
</dbReference>
<sequence precursor="true">MFIRVLAIITFLFCYQTSGFSAPQPQLAYYLQNNFVEVGINPSAGGAISFLAPKGSVHTLVNTYDLGRYIQQSFYGGPDGSTWNGKPWSWNPVQAGSATGQPSKLLDFKNYGRFLYAKTLPKHWATGADIPDLIMEEWISLDNQIVRVHYRMHYTGRIVHPPADQEMPAAFLDHRLETLTYYKGPAPWTAAPLTRIKPAPINQYDDIPENWAAYLNENNWGVGVYTPGVSRLTFYFVGDKKSGSAYLAPIKTLPITPGMTLDYDVYLRVGSITEIRNSFYKIHSQLQRGPMRPFPPR</sequence>
<keyword evidence="3" id="KW-1185">Reference proteome</keyword>
<evidence type="ECO:0000313" key="2">
    <source>
        <dbReference type="EMBL" id="EEF58793.1"/>
    </source>
</evidence>
<proteinExistence type="predicted"/>
<protein>
    <recommendedName>
        <fullName evidence="4">DUF4380 domain-containing protein</fullName>
    </recommendedName>
</protein>
<name>B9XMZ7_PEDPL</name>
<evidence type="ECO:0000313" key="3">
    <source>
        <dbReference type="Proteomes" id="UP000003688"/>
    </source>
</evidence>
<dbReference type="Proteomes" id="UP000003688">
    <property type="component" value="Unassembled WGS sequence"/>
</dbReference>
<evidence type="ECO:0008006" key="4">
    <source>
        <dbReference type="Google" id="ProtNLM"/>
    </source>
</evidence>
<accession>B9XMZ7</accession>